<dbReference type="AlphaFoldDB" id="A0A939H7F2"/>
<dbReference type="Gene3D" id="1.10.3720.10">
    <property type="entry name" value="MetI-like"/>
    <property type="match status" value="1"/>
</dbReference>
<name>A0A939H7F2_9CLOT</name>
<feature type="transmembrane region" description="Helical" evidence="7">
    <location>
        <begin position="161"/>
        <end position="180"/>
    </location>
</feature>
<keyword evidence="4 7" id="KW-0812">Transmembrane</keyword>
<keyword evidence="2 7" id="KW-0813">Transport</keyword>
<dbReference type="Pfam" id="PF12911">
    <property type="entry name" value="OppC_N"/>
    <property type="match status" value="1"/>
</dbReference>
<dbReference type="GO" id="GO:0055085">
    <property type="term" value="P:transmembrane transport"/>
    <property type="evidence" value="ECO:0007669"/>
    <property type="project" value="InterPro"/>
</dbReference>
<evidence type="ECO:0000256" key="5">
    <source>
        <dbReference type="ARBA" id="ARBA00022989"/>
    </source>
</evidence>
<evidence type="ECO:0000313" key="9">
    <source>
        <dbReference type="EMBL" id="MBO1263854.1"/>
    </source>
</evidence>
<dbReference type="InterPro" id="IPR053523">
    <property type="entry name" value="Oligopeptide_permease_AppC"/>
</dbReference>
<dbReference type="SUPFAM" id="SSF161098">
    <property type="entry name" value="MetI-like"/>
    <property type="match status" value="1"/>
</dbReference>
<reference evidence="9" key="1">
    <citation type="submission" date="2021-03" db="EMBL/GenBank/DDBJ databases">
        <title>Proteiniclasticum marinus sp. nov., isolated from tidal flat sediment.</title>
        <authorList>
            <person name="Namirimu T."/>
            <person name="Yang J.-A."/>
            <person name="Yang S.-H."/>
            <person name="Kim Y.-J."/>
            <person name="Kwon K.K."/>
        </authorList>
    </citation>
    <scope>NUCLEOTIDE SEQUENCE</scope>
    <source>
        <strain evidence="9">SCR006</strain>
    </source>
</reference>
<keyword evidence="3" id="KW-1003">Cell membrane</keyword>
<dbReference type="NCBIfam" id="NF045476">
    <property type="entry name" value="Opp4C"/>
    <property type="match status" value="1"/>
</dbReference>
<dbReference type="PANTHER" id="PTHR43386:SF1">
    <property type="entry name" value="D,D-DIPEPTIDE TRANSPORT SYSTEM PERMEASE PROTEIN DDPC-RELATED"/>
    <property type="match status" value="1"/>
</dbReference>
<dbReference type="Proteomes" id="UP000664218">
    <property type="component" value="Unassembled WGS sequence"/>
</dbReference>
<evidence type="ECO:0000256" key="2">
    <source>
        <dbReference type="ARBA" id="ARBA00022448"/>
    </source>
</evidence>
<dbReference type="PROSITE" id="PS50928">
    <property type="entry name" value="ABC_TM1"/>
    <property type="match status" value="1"/>
</dbReference>
<dbReference type="RefSeq" id="WP_207598356.1">
    <property type="nucleotide sequence ID" value="NZ_JAFNJU010000001.1"/>
</dbReference>
<evidence type="ECO:0000256" key="7">
    <source>
        <dbReference type="RuleBase" id="RU363032"/>
    </source>
</evidence>
<accession>A0A939H7F2</accession>
<comment type="similarity">
    <text evidence="7">Belongs to the binding-protein-dependent transport system permease family.</text>
</comment>
<evidence type="ECO:0000256" key="6">
    <source>
        <dbReference type="ARBA" id="ARBA00023136"/>
    </source>
</evidence>
<dbReference type="InterPro" id="IPR050366">
    <property type="entry name" value="BP-dependent_transpt_permease"/>
</dbReference>
<keyword evidence="6 7" id="KW-0472">Membrane</keyword>
<proteinExistence type="inferred from homology"/>
<evidence type="ECO:0000313" key="10">
    <source>
        <dbReference type="Proteomes" id="UP000664218"/>
    </source>
</evidence>
<comment type="caution">
    <text evidence="9">The sequence shown here is derived from an EMBL/GenBank/DDBJ whole genome shotgun (WGS) entry which is preliminary data.</text>
</comment>
<feature type="transmembrane region" description="Helical" evidence="7">
    <location>
        <begin position="97"/>
        <end position="123"/>
    </location>
</feature>
<dbReference type="InterPro" id="IPR025966">
    <property type="entry name" value="OppC_N"/>
</dbReference>
<feature type="transmembrane region" description="Helical" evidence="7">
    <location>
        <begin position="135"/>
        <end position="155"/>
    </location>
</feature>
<evidence type="ECO:0000256" key="1">
    <source>
        <dbReference type="ARBA" id="ARBA00004651"/>
    </source>
</evidence>
<feature type="transmembrane region" description="Helical" evidence="7">
    <location>
        <begin position="211"/>
        <end position="232"/>
    </location>
</feature>
<gene>
    <name evidence="9" type="ORF">J3A84_02190</name>
</gene>
<dbReference type="PANTHER" id="PTHR43386">
    <property type="entry name" value="OLIGOPEPTIDE TRANSPORT SYSTEM PERMEASE PROTEIN APPC"/>
    <property type="match status" value="1"/>
</dbReference>
<evidence type="ECO:0000256" key="4">
    <source>
        <dbReference type="ARBA" id="ARBA00022692"/>
    </source>
</evidence>
<evidence type="ECO:0000259" key="8">
    <source>
        <dbReference type="PROSITE" id="PS50928"/>
    </source>
</evidence>
<sequence length="302" mass="33789">MEDKKKAYEKTQATNIVGPWRIAWDRFRRNKTAMFGGILFLIIVLMCIFVPVFSRFSINDFILDQKKLPPSSEYWLGTDEQGRDVFLRLFLGGRTSLMVGAIAAGFTVVIGATVGGIAGYYGGWVDNLLMRFAEIVYSIPFTPTVITISGALMWVDSKYKMYLVMFLIGILSWPGLARMVRGQILSLREQEFMQAAEILGLSTRSRIARHLLPNTFAYIIVSATLGMAGAILTEASLSYLGLGVTPPTPTWGNMIERARNSDVFRNMQWLWVPPGIMIMLTVLSINLLGEGLRDAVDPKEIR</sequence>
<comment type="subcellular location">
    <subcellularLocation>
        <location evidence="1 7">Cell membrane</location>
        <topology evidence="1 7">Multi-pass membrane protein</topology>
    </subcellularLocation>
</comment>
<keyword evidence="10" id="KW-1185">Reference proteome</keyword>
<feature type="transmembrane region" description="Helical" evidence="7">
    <location>
        <begin position="269"/>
        <end position="289"/>
    </location>
</feature>
<dbReference type="Pfam" id="PF00528">
    <property type="entry name" value="BPD_transp_1"/>
    <property type="match status" value="1"/>
</dbReference>
<feature type="domain" description="ABC transmembrane type-1" evidence="8">
    <location>
        <begin position="93"/>
        <end position="289"/>
    </location>
</feature>
<evidence type="ECO:0000256" key="3">
    <source>
        <dbReference type="ARBA" id="ARBA00022475"/>
    </source>
</evidence>
<dbReference type="CDD" id="cd06261">
    <property type="entry name" value="TM_PBP2"/>
    <property type="match status" value="1"/>
</dbReference>
<dbReference type="EMBL" id="JAFNJU010000001">
    <property type="protein sequence ID" value="MBO1263854.1"/>
    <property type="molecule type" value="Genomic_DNA"/>
</dbReference>
<dbReference type="InterPro" id="IPR000515">
    <property type="entry name" value="MetI-like"/>
</dbReference>
<protein>
    <submittedName>
        <fullName evidence="9">ABC transporter permease</fullName>
    </submittedName>
</protein>
<keyword evidence="5 7" id="KW-1133">Transmembrane helix</keyword>
<dbReference type="GO" id="GO:0005886">
    <property type="term" value="C:plasma membrane"/>
    <property type="evidence" value="ECO:0007669"/>
    <property type="project" value="UniProtKB-SubCell"/>
</dbReference>
<dbReference type="InterPro" id="IPR035906">
    <property type="entry name" value="MetI-like_sf"/>
</dbReference>
<organism evidence="9 10">
    <name type="scientific">Proteiniclasticum aestuarii</name>
    <dbReference type="NCBI Taxonomy" id="2817862"/>
    <lineage>
        <taxon>Bacteria</taxon>
        <taxon>Bacillati</taxon>
        <taxon>Bacillota</taxon>
        <taxon>Clostridia</taxon>
        <taxon>Eubacteriales</taxon>
        <taxon>Clostridiaceae</taxon>
        <taxon>Proteiniclasticum</taxon>
    </lineage>
</organism>
<feature type="transmembrane region" description="Helical" evidence="7">
    <location>
        <begin position="33"/>
        <end position="53"/>
    </location>
</feature>